<dbReference type="AlphaFoldDB" id="A0A9P9DM45"/>
<feature type="transmembrane region" description="Helical" evidence="1">
    <location>
        <begin position="14"/>
        <end position="38"/>
    </location>
</feature>
<evidence type="ECO:0000256" key="1">
    <source>
        <dbReference type="SAM" id="Phobius"/>
    </source>
</evidence>
<keyword evidence="3" id="KW-1185">Reference proteome</keyword>
<dbReference type="Proteomes" id="UP000717696">
    <property type="component" value="Unassembled WGS sequence"/>
</dbReference>
<keyword evidence="1" id="KW-1133">Transmembrane helix</keyword>
<gene>
    <name evidence="2" type="ORF">B0J13DRAFT_566257</name>
</gene>
<reference evidence="2" key="1">
    <citation type="journal article" date="2021" name="Nat. Commun.">
        <title>Genetic determinants of endophytism in the Arabidopsis root mycobiome.</title>
        <authorList>
            <person name="Mesny F."/>
            <person name="Miyauchi S."/>
            <person name="Thiergart T."/>
            <person name="Pickel B."/>
            <person name="Atanasova L."/>
            <person name="Karlsson M."/>
            <person name="Huettel B."/>
            <person name="Barry K.W."/>
            <person name="Haridas S."/>
            <person name="Chen C."/>
            <person name="Bauer D."/>
            <person name="Andreopoulos W."/>
            <person name="Pangilinan J."/>
            <person name="LaButti K."/>
            <person name="Riley R."/>
            <person name="Lipzen A."/>
            <person name="Clum A."/>
            <person name="Drula E."/>
            <person name="Henrissat B."/>
            <person name="Kohler A."/>
            <person name="Grigoriev I.V."/>
            <person name="Martin F.M."/>
            <person name="Hacquard S."/>
        </authorList>
    </citation>
    <scope>NUCLEOTIDE SEQUENCE</scope>
    <source>
        <strain evidence="2">MPI-CAGE-AT-0021</strain>
    </source>
</reference>
<keyword evidence="1" id="KW-0812">Transmembrane</keyword>
<proteinExistence type="predicted"/>
<evidence type="ECO:0000313" key="2">
    <source>
        <dbReference type="EMBL" id="KAH7123225.1"/>
    </source>
</evidence>
<evidence type="ECO:0000313" key="3">
    <source>
        <dbReference type="Proteomes" id="UP000717696"/>
    </source>
</evidence>
<comment type="caution">
    <text evidence="2">The sequence shown here is derived from an EMBL/GenBank/DDBJ whole genome shotgun (WGS) entry which is preliminary data.</text>
</comment>
<keyword evidence="1" id="KW-0472">Membrane</keyword>
<accession>A0A9P9DM45</accession>
<dbReference type="EMBL" id="JAGMUU010000025">
    <property type="protein sequence ID" value="KAH7123225.1"/>
    <property type="molecule type" value="Genomic_DNA"/>
</dbReference>
<name>A0A9P9DM45_9HYPO</name>
<protein>
    <submittedName>
        <fullName evidence="2">Uncharacterized protein</fullName>
    </submittedName>
</protein>
<sequence>MVLHFRGNPSCSQVFIHLFLFMIPVGRSVVCICSNGWWSLLRCTPTTPLAMLTHVARGGSVTTPGRASSWTQVDSQVKRRALKLKAWKTARAPHPTYTPLTPIVVPSIGVLLGTLLHV</sequence>
<organism evidence="2 3">
    <name type="scientific">Dactylonectria estremocensis</name>
    <dbReference type="NCBI Taxonomy" id="1079267"/>
    <lineage>
        <taxon>Eukaryota</taxon>
        <taxon>Fungi</taxon>
        <taxon>Dikarya</taxon>
        <taxon>Ascomycota</taxon>
        <taxon>Pezizomycotina</taxon>
        <taxon>Sordariomycetes</taxon>
        <taxon>Hypocreomycetidae</taxon>
        <taxon>Hypocreales</taxon>
        <taxon>Nectriaceae</taxon>
        <taxon>Dactylonectria</taxon>
    </lineage>
</organism>